<keyword evidence="2" id="KW-1003">Cell membrane</keyword>
<evidence type="ECO:0000256" key="4">
    <source>
        <dbReference type="ARBA" id="ARBA00022679"/>
    </source>
</evidence>
<protein>
    <recommendedName>
        <fullName evidence="9">Glycosyltransferase RgtA/B/C/D-like domain-containing protein</fullName>
    </recommendedName>
</protein>
<feature type="transmembrane region" description="Helical" evidence="8">
    <location>
        <begin position="116"/>
        <end position="135"/>
    </location>
</feature>
<gene>
    <name evidence="10" type="ORF">EC9_28460</name>
</gene>
<feature type="transmembrane region" description="Helical" evidence="8">
    <location>
        <begin position="141"/>
        <end position="160"/>
    </location>
</feature>
<evidence type="ECO:0000256" key="8">
    <source>
        <dbReference type="SAM" id="Phobius"/>
    </source>
</evidence>
<keyword evidence="3" id="KW-0328">Glycosyltransferase</keyword>
<dbReference type="PANTHER" id="PTHR33908:SF11">
    <property type="entry name" value="MEMBRANE PROTEIN"/>
    <property type="match status" value="1"/>
</dbReference>
<feature type="transmembrane region" description="Helical" evidence="8">
    <location>
        <begin position="233"/>
        <end position="255"/>
    </location>
</feature>
<dbReference type="GO" id="GO:0009103">
    <property type="term" value="P:lipopolysaccharide biosynthetic process"/>
    <property type="evidence" value="ECO:0007669"/>
    <property type="project" value="UniProtKB-ARBA"/>
</dbReference>
<evidence type="ECO:0000256" key="3">
    <source>
        <dbReference type="ARBA" id="ARBA00022676"/>
    </source>
</evidence>
<feature type="domain" description="Glycosyltransferase RgtA/B/C/D-like" evidence="9">
    <location>
        <begin position="91"/>
        <end position="231"/>
    </location>
</feature>
<keyword evidence="6 8" id="KW-1133">Transmembrane helix</keyword>
<feature type="transmembrane region" description="Helical" evidence="8">
    <location>
        <begin position="165"/>
        <end position="183"/>
    </location>
</feature>
<evidence type="ECO:0000256" key="1">
    <source>
        <dbReference type="ARBA" id="ARBA00004651"/>
    </source>
</evidence>
<evidence type="ECO:0000256" key="6">
    <source>
        <dbReference type="ARBA" id="ARBA00022989"/>
    </source>
</evidence>
<dbReference type="KEGG" id="ruv:EC9_28460"/>
<comment type="subcellular location">
    <subcellularLocation>
        <location evidence="1">Cell membrane</location>
        <topology evidence="1">Multi-pass membrane protein</topology>
    </subcellularLocation>
</comment>
<keyword evidence="5 8" id="KW-0812">Transmembrane</keyword>
<accession>A0A517M1A3</accession>
<feature type="transmembrane region" description="Helical" evidence="8">
    <location>
        <begin position="323"/>
        <end position="343"/>
    </location>
</feature>
<feature type="transmembrane region" description="Helical" evidence="8">
    <location>
        <begin position="349"/>
        <end position="369"/>
    </location>
</feature>
<feature type="transmembrane region" description="Helical" evidence="8">
    <location>
        <begin position="25"/>
        <end position="42"/>
    </location>
</feature>
<dbReference type="GO" id="GO:0005886">
    <property type="term" value="C:plasma membrane"/>
    <property type="evidence" value="ECO:0007669"/>
    <property type="project" value="UniProtKB-SubCell"/>
</dbReference>
<dbReference type="InterPro" id="IPR050297">
    <property type="entry name" value="LipidA_mod_glycosyltrf_83"/>
</dbReference>
<feature type="transmembrane region" description="Helical" evidence="8">
    <location>
        <begin position="93"/>
        <end position="109"/>
    </location>
</feature>
<dbReference type="EMBL" id="CP036261">
    <property type="protein sequence ID" value="QDS88655.1"/>
    <property type="molecule type" value="Genomic_DNA"/>
</dbReference>
<evidence type="ECO:0000259" key="9">
    <source>
        <dbReference type="Pfam" id="PF13231"/>
    </source>
</evidence>
<reference evidence="10 11" key="1">
    <citation type="submission" date="2019-02" db="EMBL/GenBank/DDBJ databases">
        <title>Deep-cultivation of Planctomycetes and their phenomic and genomic characterization uncovers novel biology.</title>
        <authorList>
            <person name="Wiegand S."/>
            <person name="Jogler M."/>
            <person name="Boedeker C."/>
            <person name="Pinto D."/>
            <person name="Vollmers J."/>
            <person name="Rivas-Marin E."/>
            <person name="Kohn T."/>
            <person name="Peeters S.H."/>
            <person name="Heuer A."/>
            <person name="Rast P."/>
            <person name="Oberbeckmann S."/>
            <person name="Bunk B."/>
            <person name="Jeske O."/>
            <person name="Meyerdierks A."/>
            <person name="Storesund J.E."/>
            <person name="Kallscheuer N."/>
            <person name="Luecker S."/>
            <person name="Lage O.M."/>
            <person name="Pohl T."/>
            <person name="Merkel B.J."/>
            <person name="Hornburger P."/>
            <person name="Mueller R.-W."/>
            <person name="Bruemmer F."/>
            <person name="Labrenz M."/>
            <person name="Spormann A.M."/>
            <person name="Op den Camp H."/>
            <person name="Overmann J."/>
            <person name="Amann R."/>
            <person name="Jetten M.S.M."/>
            <person name="Mascher T."/>
            <person name="Medema M.H."/>
            <person name="Devos D.P."/>
            <person name="Kaster A.-K."/>
            <person name="Ovreas L."/>
            <person name="Rohde M."/>
            <person name="Galperin M.Y."/>
            <person name="Jogler C."/>
        </authorList>
    </citation>
    <scope>NUCLEOTIDE SEQUENCE [LARGE SCALE GENOMIC DNA]</scope>
    <source>
        <strain evidence="10 11">EC9</strain>
    </source>
</reference>
<organism evidence="10 11">
    <name type="scientific">Rosistilla ulvae</name>
    <dbReference type="NCBI Taxonomy" id="1930277"/>
    <lineage>
        <taxon>Bacteria</taxon>
        <taxon>Pseudomonadati</taxon>
        <taxon>Planctomycetota</taxon>
        <taxon>Planctomycetia</taxon>
        <taxon>Pirellulales</taxon>
        <taxon>Pirellulaceae</taxon>
        <taxon>Rosistilla</taxon>
    </lineage>
</organism>
<sequence>MNSLRNTFDKISVGSANQSACARRLWLIPVLLFVALRLPALIHMPGGHDEHWFAAPGYTVWQEGIPRLPYLPTRNRDTFFENADRCLFTLPPALFYVQAPFFAIFPAGYPTARIPLFLAALATIALTFGLCKRLGTSDAAALLAATLMAIGRPLMFTGLVVRPDLLCAVCGWLCILMLIRFFADGRLSKLSISGLFCGLGALFHPFALVFAIQAGVAIVAVRASILEKAKRAIVFGLSTCGVLMLWAPLIAMYPYEFKSQFFSNVVDRAGPGLGSRMLFPWDSLRHHAVLLFEFAGLWQCLLLATALIAGSVVILYTKPRRFAIGYLALCWSSVYLTAVVAGIHPTKGYWVYPAFWIMGALAIAVDWLAGRSPVGSDPQQASDREVAGCSRRKIVYLGSALLMLGLSLPGAGLRSSYLYLRYWGDPKYHAQTFIAQVLDDLPMEGVYMADLSYVFDVYLSGRETLLCQDRELFWGDRTIDYSAILLAWEGLDENWSEQYGAVLDKSYGTREIPQSCFLEVYRPRVLLND</sequence>
<evidence type="ECO:0000313" key="10">
    <source>
        <dbReference type="EMBL" id="QDS88655.1"/>
    </source>
</evidence>
<dbReference type="Pfam" id="PF13231">
    <property type="entry name" value="PMT_2"/>
    <property type="match status" value="1"/>
</dbReference>
<dbReference type="InterPro" id="IPR038731">
    <property type="entry name" value="RgtA/B/C-like"/>
</dbReference>
<feature type="transmembrane region" description="Helical" evidence="8">
    <location>
        <begin position="203"/>
        <end position="221"/>
    </location>
</feature>
<dbReference type="AlphaFoldDB" id="A0A517M1A3"/>
<keyword evidence="4" id="KW-0808">Transferase</keyword>
<name>A0A517M1A3_9BACT</name>
<dbReference type="OrthoDB" id="231654at2"/>
<dbReference type="PANTHER" id="PTHR33908">
    <property type="entry name" value="MANNOSYLTRANSFERASE YKCB-RELATED"/>
    <property type="match status" value="1"/>
</dbReference>
<feature type="transmembrane region" description="Helical" evidence="8">
    <location>
        <begin position="296"/>
        <end position="316"/>
    </location>
</feature>
<keyword evidence="11" id="KW-1185">Reference proteome</keyword>
<evidence type="ECO:0000256" key="7">
    <source>
        <dbReference type="ARBA" id="ARBA00023136"/>
    </source>
</evidence>
<keyword evidence="7 8" id="KW-0472">Membrane</keyword>
<dbReference type="GO" id="GO:0016763">
    <property type="term" value="F:pentosyltransferase activity"/>
    <property type="evidence" value="ECO:0007669"/>
    <property type="project" value="TreeGrafter"/>
</dbReference>
<evidence type="ECO:0000313" key="11">
    <source>
        <dbReference type="Proteomes" id="UP000319557"/>
    </source>
</evidence>
<dbReference type="Proteomes" id="UP000319557">
    <property type="component" value="Chromosome"/>
</dbReference>
<feature type="transmembrane region" description="Helical" evidence="8">
    <location>
        <begin position="394"/>
        <end position="413"/>
    </location>
</feature>
<evidence type="ECO:0000256" key="2">
    <source>
        <dbReference type="ARBA" id="ARBA00022475"/>
    </source>
</evidence>
<evidence type="ECO:0000256" key="5">
    <source>
        <dbReference type="ARBA" id="ARBA00022692"/>
    </source>
</evidence>
<proteinExistence type="predicted"/>